<feature type="transmembrane region" description="Helical" evidence="2">
    <location>
        <begin position="319"/>
        <end position="347"/>
    </location>
</feature>
<comment type="caution">
    <text evidence="3">The sequence shown here is derived from an EMBL/GenBank/DDBJ whole genome shotgun (WGS) entry which is preliminary data.</text>
</comment>
<evidence type="ECO:0000256" key="1">
    <source>
        <dbReference type="SAM" id="MobiDB-lite"/>
    </source>
</evidence>
<accession>A0A073K0B3</accession>
<dbReference type="EMBL" id="JOTN01000005">
    <property type="protein sequence ID" value="KEK19915.1"/>
    <property type="molecule type" value="Genomic_DNA"/>
</dbReference>
<name>A0A073K0B3_9BACI</name>
<feature type="region of interest" description="Disordered" evidence="1">
    <location>
        <begin position="171"/>
        <end position="228"/>
    </location>
</feature>
<dbReference type="AlphaFoldDB" id="A0A073K0B3"/>
<sequence length="552" mass="62332">MANKNANQNMEIDNIETDFDFEEVEGFLSKQLEDSFSDLELLENERESIADPDSLGKVVLDEVWKQFGNQIGLDMTNETLIQKYDREHPQQYKDIANSVLQDQQYKDANEAMKEKQKAGTLKDEYTGKNLKHNENANLDHVVSRKELFENQRRKQANLSVADLANKEENLKATNESLNKSKGAKSNKEYLEKREAREKELIKQNERANKKIDESNMSDVDKRLQKEKNDKRLKDKFAADDDSMMKADKEARKAINKDITVNAAKEVGKKAGKDALKVMAVSALFTLLKEIMNGLIRFFKAGSKSFNGFLSEMRESIKSFFSKIFSFIQTGASTLIGTIISEIFGPIVSTFKKLVSVIKQGVYSLIDAVNYLRDKKNKDKPFSAKVAQVGKIITVGLVGGSAIFLGEVFEKFLLTVPGMQIEIPLIGSLANMIGLFLSSLVSGLVGAIVLNLIDKFIAKKVKEEKDQQIIDKKNGIMNLQQVQRFVAENRVVALKENVMNEISENHVLAKDIMRQSLNKIFDDNHASSSKNKNNITENQRELLQIQKDLEGLL</sequence>
<dbReference type="OrthoDB" id="1086629at2"/>
<dbReference type="Proteomes" id="UP000027822">
    <property type="component" value="Unassembled WGS sequence"/>
</dbReference>
<evidence type="ECO:0000256" key="2">
    <source>
        <dbReference type="SAM" id="Phobius"/>
    </source>
</evidence>
<feature type="compositionally biased region" description="Basic and acidic residues" evidence="1">
    <location>
        <begin position="185"/>
        <end position="228"/>
    </location>
</feature>
<keyword evidence="4" id="KW-1185">Reference proteome</keyword>
<keyword evidence="2" id="KW-1133">Transmembrane helix</keyword>
<keyword evidence="2" id="KW-0472">Membrane</keyword>
<evidence type="ECO:0000313" key="4">
    <source>
        <dbReference type="Proteomes" id="UP000027822"/>
    </source>
</evidence>
<protein>
    <recommendedName>
        <fullName evidence="5">Cation diffusion facilitator family transporter</fullName>
    </recommendedName>
</protein>
<keyword evidence="2" id="KW-0812">Transmembrane</keyword>
<dbReference type="eggNOG" id="COG0628">
    <property type="taxonomic scope" value="Bacteria"/>
</dbReference>
<feature type="transmembrane region" description="Helical" evidence="2">
    <location>
        <begin position="391"/>
        <end position="408"/>
    </location>
</feature>
<organism evidence="3 4">
    <name type="scientific">Bacillus manliponensis</name>
    <dbReference type="NCBI Taxonomy" id="574376"/>
    <lineage>
        <taxon>Bacteria</taxon>
        <taxon>Bacillati</taxon>
        <taxon>Bacillota</taxon>
        <taxon>Bacilli</taxon>
        <taxon>Bacillales</taxon>
        <taxon>Bacillaceae</taxon>
        <taxon>Bacillus</taxon>
        <taxon>Bacillus cereus group</taxon>
    </lineage>
</organism>
<proteinExistence type="predicted"/>
<feature type="transmembrane region" description="Helical" evidence="2">
    <location>
        <begin position="428"/>
        <end position="452"/>
    </location>
</feature>
<reference evidence="3 4" key="1">
    <citation type="submission" date="2014-06" db="EMBL/GenBank/DDBJ databases">
        <title>Draft genome sequence of Bacillus manliponensis JCM 15802 (MCCC 1A00708).</title>
        <authorList>
            <person name="Lai Q."/>
            <person name="Liu Y."/>
            <person name="Shao Z."/>
        </authorList>
    </citation>
    <scope>NUCLEOTIDE SEQUENCE [LARGE SCALE GENOMIC DNA]</scope>
    <source>
        <strain evidence="3 4">JCM 15802</strain>
    </source>
</reference>
<evidence type="ECO:0000313" key="3">
    <source>
        <dbReference type="EMBL" id="KEK19915.1"/>
    </source>
</evidence>
<evidence type="ECO:0008006" key="5">
    <source>
        <dbReference type="Google" id="ProtNLM"/>
    </source>
</evidence>
<dbReference type="RefSeq" id="WP_034638112.1">
    <property type="nucleotide sequence ID" value="NZ_CBCSJC010000007.1"/>
</dbReference>
<gene>
    <name evidence="3" type="ORF">BAMA_19290</name>
</gene>